<feature type="signal peptide" evidence="5">
    <location>
        <begin position="1"/>
        <end position="19"/>
    </location>
</feature>
<dbReference type="Gene3D" id="2.130.10.130">
    <property type="entry name" value="Integrin alpha, N-terminal"/>
    <property type="match status" value="1"/>
</dbReference>
<dbReference type="InterPro" id="IPR013519">
    <property type="entry name" value="Int_alpha_beta-p"/>
</dbReference>
<evidence type="ECO:0000256" key="5">
    <source>
        <dbReference type="SAM" id="SignalP"/>
    </source>
</evidence>
<evidence type="ECO:0000313" key="7">
    <source>
        <dbReference type="Proteomes" id="UP000784294"/>
    </source>
</evidence>
<evidence type="ECO:0000256" key="2">
    <source>
        <dbReference type="ARBA" id="ARBA00022737"/>
    </source>
</evidence>
<dbReference type="SUPFAM" id="SSF69318">
    <property type="entry name" value="Integrin alpha N-terminal domain"/>
    <property type="match status" value="1"/>
</dbReference>
<feature type="chain" id="PRO_5019438007" description="Integrin alpha-2 domain-containing protein" evidence="5">
    <location>
        <begin position="20"/>
        <end position="616"/>
    </location>
</feature>
<dbReference type="EMBL" id="CAAALY010016556">
    <property type="protein sequence ID" value="VEL13020.1"/>
    <property type="molecule type" value="Genomic_DNA"/>
</dbReference>
<reference evidence="6" key="1">
    <citation type="submission" date="2018-11" db="EMBL/GenBank/DDBJ databases">
        <authorList>
            <consortium name="Pathogen Informatics"/>
        </authorList>
    </citation>
    <scope>NUCLEOTIDE SEQUENCE</scope>
</reference>
<evidence type="ECO:0000256" key="3">
    <source>
        <dbReference type="ARBA" id="ARBA00023180"/>
    </source>
</evidence>
<dbReference type="OrthoDB" id="5317514at2759"/>
<keyword evidence="2" id="KW-0677">Repeat</keyword>
<accession>A0A448WJ57</accession>
<dbReference type="InterPro" id="IPR028994">
    <property type="entry name" value="Integrin_alpha_N"/>
</dbReference>
<evidence type="ECO:0000313" key="6">
    <source>
        <dbReference type="EMBL" id="VEL13020.1"/>
    </source>
</evidence>
<comment type="caution">
    <text evidence="6">The sequence shown here is derived from an EMBL/GenBank/DDBJ whole genome shotgun (WGS) entry which is preliminary data.</text>
</comment>
<dbReference type="InterPro" id="IPR013517">
    <property type="entry name" value="FG-GAP"/>
</dbReference>
<keyword evidence="7" id="KW-1185">Reference proteome</keyword>
<dbReference type="GO" id="GO:0009897">
    <property type="term" value="C:external side of plasma membrane"/>
    <property type="evidence" value="ECO:0007669"/>
    <property type="project" value="TreeGrafter"/>
</dbReference>
<dbReference type="PROSITE" id="PS51470">
    <property type="entry name" value="FG_GAP"/>
    <property type="match status" value="1"/>
</dbReference>
<gene>
    <name evidence="6" type="ORF">PXEA_LOCUS6460</name>
</gene>
<dbReference type="GO" id="GO:0033627">
    <property type="term" value="P:cell adhesion mediated by integrin"/>
    <property type="evidence" value="ECO:0007669"/>
    <property type="project" value="TreeGrafter"/>
</dbReference>
<dbReference type="GO" id="GO:0005178">
    <property type="term" value="F:integrin binding"/>
    <property type="evidence" value="ECO:0007669"/>
    <property type="project" value="TreeGrafter"/>
</dbReference>
<evidence type="ECO:0000256" key="4">
    <source>
        <dbReference type="PROSITE-ProRule" id="PRU00803"/>
    </source>
</evidence>
<feature type="repeat" description="FG-GAP" evidence="4">
    <location>
        <begin position="462"/>
        <end position="526"/>
    </location>
</feature>
<dbReference type="GO" id="GO:0007160">
    <property type="term" value="P:cell-matrix adhesion"/>
    <property type="evidence" value="ECO:0007669"/>
    <property type="project" value="TreeGrafter"/>
</dbReference>
<dbReference type="Pfam" id="PF01839">
    <property type="entry name" value="FG-GAP"/>
    <property type="match status" value="1"/>
</dbReference>
<evidence type="ECO:0008006" key="8">
    <source>
        <dbReference type="Google" id="ProtNLM"/>
    </source>
</evidence>
<dbReference type="SMART" id="SM00191">
    <property type="entry name" value="Int_alpha"/>
    <property type="match status" value="1"/>
</dbReference>
<dbReference type="AlphaFoldDB" id="A0A448WJ57"/>
<sequence length="616" mass="63380">MTLCTRALALLCLATCSVSTHLLPGFWSPHSDALSTEALDAVPPRGGFRGVATPDFTRDIDFARLIAARLRRQAPDAASSAVAAAFKWSTVTAFHMKRGDGPVEAWLVVGGAAPRGRLASAGLAEAHAFATLAGGLVACRLRAEPGAPAGFALAGGADACEALEAGWTGGNSTEAAGLLGPTGLDSLQLPAASAPAGAEAVLVYCDPLWHSRARIGPSAAEPGQVQPSGRCRVRLRQEVGWTTPPGHGEADGYLNFCSAGAGTGAGAGGGARPCGAGYAVQLRLAPEESVGTDVGLRPNVHLLVGMPFAQPTGRVQLLGDLLGATGLLAELVGRTAGFGSSLAWMASEPLALVSAPLPTGELAASLTGFRVYSEAAGASRPAAFHVAAEPGEFAGFGLAIAALRPGPQDSPADGLAEVRPTAVPASRHPPGDCTVIGSPYFSPPQLGANTGRVQLYCPGAGGRLDSVTGSRPGELFGYSVARVGDVDGDGIEDFAVGAPALGEHVGSSSCLGRVYIFRVTRDYRIEKKAFQVRASDGFKMKSLFHRPLGFSCCSALIGITHPASRDYHWTLVPLLATFTFRREMALFSALSCAVPVAWHSSCAGILHISFKMVKDW</sequence>
<organism evidence="6 7">
    <name type="scientific">Protopolystoma xenopodis</name>
    <dbReference type="NCBI Taxonomy" id="117903"/>
    <lineage>
        <taxon>Eukaryota</taxon>
        <taxon>Metazoa</taxon>
        <taxon>Spiralia</taxon>
        <taxon>Lophotrochozoa</taxon>
        <taxon>Platyhelminthes</taxon>
        <taxon>Monogenea</taxon>
        <taxon>Polyopisthocotylea</taxon>
        <taxon>Polystomatidea</taxon>
        <taxon>Polystomatidae</taxon>
        <taxon>Protopolystoma</taxon>
    </lineage>
</organism>
<dbReference type="Proteomes" id="UP000784294">
    <property type="component" value="Unassembled WGS sequence"/>
</dbReference>
<dbReference type="PANTHER" id="PTHR23220:SF122">
    <property type="entry name" value="INTEGRIN ALPHA-PS1"/>
    <property type="match status" value="1"/>
</dbReference>
<evidence type="ECO:0000256" key="1">
    <source>
        <dbReference type="ARBA" id="ARBA00022729"/>
    </source>
</evidence>
<protein>
    <recommendedName>
        <fullName evidence="8">Integrin alpha-2 domain-containing protein</fullName>
    </recommendedName>
</protein>
<dbReference type="GO" id="GO:0007229">
    <property type="term" value="P:integrin-mediated signaling pathway"/>
    <property type="evidence" value="ECO:0007669"/>
    <property type="project" value="TreeGrafter"/>
</dbReference>
<dbReference type="GO" id="GO:0008305">
    <property type="term" value="C:integrin complex"/>
    <property type="evidence" value="ECO:0007669"/>
    <property type="project" value="TreeGrafter"/>
</dbReference>
<name>A0A448WJ57_9PLAT</name>
<keyword evidence="1 5" id="KW-0732">Signal</keyword>
<dbReference type="GO" id="GO:0098609">
    <property type="term" value="P:cell-cell adhesion"/>
    <property type="evidence" value="ECO:0007669"/>
    <property type="project" value="TreeGrafter"/>
</dbReference>
<proteinExistence type="predicted"/>
<dbReference type="PANTHER" id="PTHR23220">
    <property type="entry name" value="INTEGRIN ALPHA"/>
    <property type="match status" value="1"/>
</dbReference>
<keyword evidence="3" id="KW-0325">Glycoprotein</keyword>